<evidence type="ECO:0000313" key="3">
    <source>
        <dbReference type="Proteomes" id="UP000249165"/>
    </source>
</evidence>
<evidence type="ECO:0008006" key="4">
    <source>
        <dbReference type="Google" id="ProtNLM"/>
    </source>
</evidence>
<protein>
    <recommendedName>
        <fullName evidence="4">Lipoprotein</fullName>
    </recommendedName>
</protein>
<evidence type="ECO:0000256" key="1">
    <source>
        <dbReference type="SAM" id="SignalP"/>
    </source>
</evidence>
<keyword evidence="3" id="KW-1185">Reference proteome</keyword>
<feature type="signal peptide" evidence="1">
    <location>
        <begin position="1"/>
        <end position="18"/>
    </location>
</feature>
<keyword evidence="1" id="KW-0732">Signal</keyword>
<proteinExistence type="predicted"/>
<dbReference type="EMBL" id="QLMG01000018">
    <property type="protein sequence ID" value="RAK16827.1"/>
    <property type="molecule type" value="Genomic_DNA"/>
</dbReference>
<reference evidence="2 3" key="1">
    <citation type="submission" date="2018-06" db="EMBL/GenBank/DDBJ databases">
        <title>Genomic Encyclopedia of Archaeal and Bacterial Type Strains, Phase II (KMG-II): from individual species to whole genera.</title>
        <authorList>
            <person name="Goeker M."/>
        </authorList>
    </citation>
    <scope>NUCLEOTIDE SEQUENCE [LARGE SCALE GENOMIC DNA]</scope>
    <source>
        <strain evidence="2 3">DSM 22011</strain>
    </source>
</reference>
<name>A0A327Y8M6_9RHOB</name>
<evidence type="ECO:0000313" key="2">
    <source>
        <dbReference type="EMBL" id="RAK16827.1"/>
    </source>
</evidence>
<dbReference type="PROSITE" id="PS51257">
    <property type="entry name" value="PROKAR_LIPOPROTEIN"/>
    <property type="match status" value="1"/>
</dbReference>
<dbReference type="Proteomes" id="UP000249165">
    <property type="component" value="Unassembled WGS sequence"/>
</dbReference>
<gene>
    <name evidence="2" type="ORF">ATI53_101844</name>
</gene>
<dbReference type="AlphaFoldDB" id="A0A327Y8M6"/>
<sequence>MGMSKVMMRIGLSIMAAAGLAGCGLVDNGTAVQYGGMTFKGASEGNKADRAQFVSTGGPVSASIDGASRAAAYQGTVYCINVLGTSDVDWQIGPDTPQGQMPVARDDVVFRGRCVE</sequence>
<organism evidence="2 3">
    <name type="scientific">Salipiger aestuarii</name>
    <dbReference type="NCBI Taxonomy" id="568098"/>
    <lineage>
        <taxon>Bacteria</taxon>
        <taxon>Pseudomonadati</taxon>
        <taxon>Pseudomonadota</taxon>
        <taxon>Alphaproteobacteria</taxon>
        <taxon>Rhodobacterales</taxon>
        <taxon>Roseobacteraceae</taxon>
        <taxon>Salipiger</taxon>
    </lineage>
</organism>
<feature type="chain" id="PRO_5016352210" description="Lipoprotein" evidence="1">
    <location>
        <begin position="19"/>
        <end position="116"/>
    </location>
</feature>
<accession>A0A327Y8M6</accession>
<comment type="caution">
    <text evidence="2">The sequence shown here is derived from an EMBL/GenBank/DDBJ whole genome shotgun (WGS) entry which is preliminary data.</text>
</comment>